<evidence type="ECO:0000256" key="2">
    <source>
        <dbReference type="ARBA" id="ARBA00009261"/>
    </source>
</evidence>
<dbReference type="PROSITE" id="PS00873">
    <property type="entry name" value="NA_ALANINE_SYMP"/>
    <property type="match status" value="1"/>
</dbReference>
<evidence type="ECO:0000256" key="6">
    <source>
        <dbReference type="ARBA" id="ARBA00022847"/>
    </source>
</evidence>
<evidence type="ECO:0000256" key="9">
    <source>
        <dbReference type="RuleBase" id="RU363064"/>
    </source>
</evidence>
<dbReference type="Gene3D" id="1.20.1740.10">
    <property type="entry name" value="Amino acid/polyamine transporter I"/>
    <property type="match status" value="1"/>
</dbReference>
<evidence type="ECO:0000313" key="10">
    <source>
        <dbReference type="EMBL" id="MBR7553484.1"/>
    </source>
</evidence>
<dbReference type="EMBL" id="JAGSIE010000012">
    <property type="protein sequence ID" value="MBR7553484.1"/>
    <property type="molecule type" value="Genomic_DNA"/>
</dbReference>
<sequence length="494" mass="53996">MKWGTGYRICLKGEYHLNAVEDVLNDIIGFGNTIFWDYILIYLLIGAGLYFTLGTKFVQFRLFGNMFKVITEEAVEQSGRRGINAFQAFSITIASRVGTGNLAGVALAVAIGGPGAVFWMWMVALVGMATAFIESTLAQAYKIPDKDGFRGGPAYYMQMALGQRWMGVLFSILIIITFGLIFNSVQANTISQAVDQAFNIDPMWTGFVLVALAGIVIFGGIKRIATVAGAIVPFMAFIYILVALYVVITNITEVPAVFSLIFKDAFGLEQAFGGGAGAAIMYGIRRGLFSNEAGMGSAPNAAATVGVSHPAKQGLVQSLAVFFDTIVICSFTAFIVILYDNFYGASEDGIQLTQVALDAHIGAFGSIFLAIIIFFFAFSSLVGNYYYGETNIAFLKNNPIMLNIYRVIVLGMIMFGSLASVQIVWNMADLFMALMAVVNLIAILLLGRVAFRILQDYVDQKKEGIDPQFHYSRIKGLKNVEWWGMQDEKNQPPK</sequence>
<dbReference type="InterPro" id="IPR001463">
    <property type="entry name" value="Na/Ala_symport"/>
</dbReference>
<accession>A0A941CUL1</accession>
<keyword evidence="4 9" id="KW-1003">Cell membrane</keyword>
<evidence type="ECO:0000256" key="7">
    <source>
        <dbReference type="ARBA" id="ARBA00022989"/>
    </source>
</evidence>
<keyword evidence="8 9" id="KW-0472">Membrane</keyword>
<organism evidence="10 11">
    <name type="scientific">Allobacillus saliphilus</name>
    <dbReference type="NCBI Taxonomy" id="2912308"/>
    <lineage>
        <taxon>Bacteria</taxon>
        <taxon>Bacillati</taxon>
        <taxon>Bacillota</taxon>
        <taxon>Bacilli</taxon>
        <taxon>Bacillales</taxon>
        <taxon>Bacillaceae</taxon>
        <taxon>Allobacillus</taxon>
    </lineage>
</organism>
<dbReference type="PANTHER" id="PTHR30330:SF1">
    <property type="entry name" value="AMINO-ACID CARRIER PROTEIN ALST"/>
    <property type="match status" value="1"/>
</dbReference>
<feature type="transmembrane region" description="Helical" evidence="9">
    <location>
        <begin position="202"/>
        <end position="221"/>
    </location>
</feature>
<feature type="transmembrane region" description="Helical" evidence="9">
    <location>
        <begin position="319"/>
        <end position="339"/>
    </location>
</feature>
<comment type="subcellular location">
    <subcellularLocation>
        <location evidence="1 9">Cell membrane</location>
        <topology evidence="1 9">Multi-pass membrane protein</topology>
    </subcellularLocation>
</comment>
<dbReference type="GO" id="GO:0005283">
    <property type="term" value="F:amino acid:sodium symporter activity"/>
    <property type="evidence" value="ECO:0007669"/>
    <property type="project" value="InterPro"/>
</dbReference>
<gene>
    <name evidence="10" type="ORF">KC820_04870</name>
</gene>
<evidence type="ECO:0000256" key="3">
    <source>
        <dbReference type="ARBA" id="ARBA00022448"/>
    </source>
</evidence>
<comment type="caution">
    <text evidence="10">The sequence shown here is derived from an EMBL/GenBank/DDBJ whole genome shotgun (WGS) entry which is preliminary data.</text>
</comment>
<feature type="transmembrane region" description="Helical" evidence="9">
    <location>
        <begin position="228"/>
        <end position="248"/>
    </location>
</feature>
<reference evidence="10 11" key="1">
    <citation type="submission" date="2021-04" db="EMBL/GenBank/DDBJ databases">
        <title>Allobacillus sp. nov. SKP8-2 isolated from shrimp paste.</title>
        <authorList>
            <person name="Tanasupawat S."/>
            <person name="Yiamsombat S."/>
            <person name="Kanchanasin P."/>
            <person name="Kuncharoen N."/>
        </authorList>
    </citation>
    <scope>NUCLEOTIDE SEQUENCE [LARGE SCALE GENOMIC DNA]</scope>
    <source>
        <strain evidence="10 11">SKP8-2</strain>
    </source>
</reference>
<feature type="transmembrane region" description="Helical" evidence="9">
    <location>
        <begin position="39"/>
        <end position="58"/>
    </location>
</feature>
<dbReference type="AlphaFoldDB" id="A0A941CUL1"/>
<evidence type="ECO:0000256" key="5">
    <source>
        <dbReference type="ARBA" id="ARBA00022692"/>
    </source>
</evidence>
<keyword evidence="7 9" id="KW-1133">Transmembrane helix</keyword>
<feature type="transmembrane region" description="Helical" evidence="9">
    <location>
        <begin position="431"/>
        <end position="451"/>
    </location>
</feature>
<dbReference type="Pfam" id="PF01235">
    <property type="entry name" value="Na_Ala_symp"/>
    <property type="match status" value="1"/>
</dbReference>
<keyword evidence="5 9" id="KW-0812">Transmembrane</keyword>
<keyword evidence="3 9" id="KW-0813">Transport</keyword>
<evidence type="ECO:0000313" key="11">
    <source>
        <dbReference type="Proteomes" id="UP000675431"/>
    </source>
</evidence>
<comment type="similarity">
    <text evidence="2 9">Belongs to the alanine or glycine:cation symporter (AGCS) (TC 2.A.25) family.</text>
</comment>
<proteinExistence type="inferred from homology"/>
<dbReference type="NCBIfam" id="TIGR00835">
    <property type="entry name" value="agcS"/>
    <property type="match status" value="1"/>
</dbReference>
<feature type="transmembrane region" description="Helical" evidence="9">
    <location>
        <begin position="404"/>
        <end position="425"/>
    </location>
</feature>
<feature type="transmembrane region" description="Helical" evidence="9">
    <location>
        <begin position="162"/>
        <end position="182"/>
    </location>
</feature>
<dbReference type="PRINTS" id="PR00175">
    <property type="entry name" value="NAALASMPORT"/>
</dbReference>
<name>A0A941CUL1_9BACI</name>
<evidence type="ECO:0000256" key="4">
    <source>
        <dbReference type="ARBA" id="ARBA00022475"/>
    </source>
</evidence>
<dbReference type="GO" id="GO:0005886">
    <property type="term" value="C:plasma membrane"/>
    <property type="evidence" value="ECO:0007669"/>
    <property type="project" value="UniProtKB-SubCell"/>
</dbReference>
<dbReference type="Proteomes" id="UP000675431">
    <property type="component" value="Unassembled WGS sequence"/>
</dbReference>
<dbReference type="FunFam" id="1.20.1740.10:FF:000004">
    <property type="entry name" value="Sodium:alanine symporter family protein"/>
    <property type="match status" value="1"/>
</dbReference>
<keyword evidence="11" id="KW-1185">Reference proteome</keyword>
<feature type="transmembrane region" description="Helical" evidence="9">
    <location>
        <begin position="359"/>
        <end position="383"/>
    </location>
</feature>
<evidence type="ECO:0000256" key="8">
    <source>
        <dbReference type="ARBA" id="ARBA00023136"/>
    </source>
</evidence>
<dbReference type="PANTHER" id="PTHR30330">
    <property type="entry name" value="AGSS FAMILY TRANSPORTER, SODIUM-ALANINE"/>
    <property type="match status" value="1"/>
</dbReference>
<evidence type="ECO:0000256" key="1">
    <source>
        <dbReference type="ARBA" id="ARBA00004651"/>
    </source>
</evidence>
<protein>
    <submittedName>
        <fullName evidence="10">Alanine:cation symporter family protein</fullName>
    </submittedName>
</protein>
<feature type="transmembrane region" description="Helical" evidence="9">
    <location>
        <begin position="260"/>
        <end position="284"/>
    </location>
</feature>
<keyword evidence="6 9" id="KW-0769">Symport</keyword>